<gene>
    <name evidence="2" type="ORF">RFI_11270</name>
</gene>
<reference evidence="2 3" key="1">
    <citation type="journal article" date="2013" name="Curr. Biol.">
        <title>The Genome of the Foraminiferan Reticulomyxa filosa.</title>
        <authorList>
            <person name="Glockner G."/>
            <person name="Hulsmann N."/>
            <person name="Schleicher M."/>
            <person name="Noegel A.A."/>
            <person name="Eichinger L."/>
            <person name="Gallinger C."/>
            <person name="Pawlowski J."/>
            <person name="Sierra R."/>
            <person name="Euteneuer U."/>
            <person name="Pillet L."/>
            <person name="Moustafa A."/>
            <person name="Platzer M."/>
            <person name="Groth M."/>
            <person name="Szafranski K."/>
            <person name="Schliwa M."/>
        </authorList>
    </citation>
    <scope>NUCLEOTIDE SEQUENCE [LARGE SCALE GENOMIC DNA]</scope>
</reference>
<evidence type="ECO:0000256" key="1">
    <source>
        <dbReference type="SAM" id="Phobius"/>
    </source>
</evidence>
<evidence type="ECO:0000313" key="3">
    <source>
        <dbReference type="Proteomes" id="UP000023152"/>
    </source>
</evidence>
<dbReference type="EMBL" id="ASPP01008236">
    <property type="protein sequence ID" value="ETO25869.1"/>
    <property type="molecule type" value="Genomic_DNA"/>
</dbReference>
<comment type="caution">
    <text evidence="2">The sequence shown here is derived from an EMBL/GenBank/DDBJ whole genome shotgun (WGS) entry which is preliminary data.</text>
</comment>
<dbReference type="AlphaFoldDB" id="X6NJJ2"/>
<sequence>MDKPLKAKHEQVIQVWVNNIAKDSKKNKAKQKSTLSMFPKELIELICLFSHRIELEFSEEWRGLDVTTVKPNRVQFAINSGTSHCIALLRDVIDIPEYLARGMHTFAWEFAMHDVCHASWYDREKKKKRKEMMFIAIIIAFKKNYFFIFFGCEMH</sequence>
<feature type="transmembrane region" description="Helical" evidence="1">
    <location>
        <begin position="132"/>
        <end position="150"/>
    </location>
</feature>
<organism evidence="2 3">
    <name type="scientific">Reticulomyxa filosa</name>
    <dbReference type="NCBI Taxonomy" id="46433"/>
    <lineage>
        <taxon>Eukaryota</taxon>
        <taxon>Sar</taxon>
        <taxon>Rhizaria</taxon>
        <taxon>Retaria</taxon>
        <taxon>Foraminifera</taxon>
        <taxon>Monothalamids</taxon>
        <taxon>Reticulomyxidae</taxon>
        <taxon>Reticulomyxa</taxon>
    </lineage>
</organism>
<name>X6NJJ2_RETFI</name>
<proteinExistence type="predicted"/>
<protein>
    <submittedName>
        <fullName evidence="2">Uncharacterized protein</fullName>
    </submittedName>
</protein>
<accession>X6NJJ2</accession>
<dbReference type="Proteomes" id="UP000023152">
    <property type="component" value="Unassembled WGS sequence"/>
</dbReference>
<keyword evidence="1" id="KW-1133">Transmembrane helix</keyword>
<keyword evidence="1" id="KW-0472">Membrane</keyword>
<keyword evidence="3" id="KW-1185">Reference proteome</keyword>
<keyword evidence="1" id="KW-0812">Transmembrane</keyword>
<evidence type="ECO:0000313" key="2">
    <source>
        <dbReference type="EMBL" id="ETO25869.1"/>
    </source>
</evidence>